<sequence>MLSEQPPKTFPSASLKAFVSKMTPLKDITTRFINRATTDSSRDEVKYTVELTSSQIKFLKDALLHQASLDRSLKKKVLKVDENGQIISSKVKSQKKEKTKLVSQPAEIGSAQTTAQIIKLESSPVKRTEKGKFKTEMCKNWIESDGTYCRYRDRCQFAHGQHQLMTRVEPLHPNYKSKLCASFHSEKGHCLYGSRCQFIHEQRPLDEVRQLHYVHKLSLMEQHFLPKFYHESDSISDVVSVDQPYPSDTKRLAIFEEITKAPALDTAHSPPLHPSMSFFESKKVTFRKSTEYVSYFDDPLTSCIDTHQHLSEDDPFPHSPVGIYSESADFDFLDDINE</sequence>
<accession>A0A8J8NNI3</accession>
<dbReference type="Gene3D" id="4.10.1000.10">
    <property type="entry name" value="Zinc finger, CCCH-type"/>
    <property type="match status" value="2"/>
</dbReference>
<evidence type="ECO:0000313" key="7">
    <source>
        <dbReference type="EMBL" id="TNV78044.1"/>
    </source>
</evidence>
<dbReference type="AlphaFoldDB" id="A0A8J8NNI3"/>
<proteinExistence type="predicted"/>
<dbReference type="EMBL" id="RRYP01010984">
    <property type="protein sequence ID" value="TNV78044.1"/>
    <property type="molecule type" value="Genomic_DNA"/>
</dbReference>
<protein>
    <recommendedName>
        <fullName evidence="6">C3H1-type domain-containing protein</fullName>
    </recommendedName>
</protein>
<keyword evidence="3 5" id="KW-0863">Zinc-finger</keyword>
<evidence type="ECO:0000256" key="4">
    <source>
        <dbReference type="ARBA" id="ARBA00022833"/>
    </source>
</evidence>
<feature type="zinc finger region" description="C3H1-type" evidence="5">
    <location>
        <begin position="132"/>
        <end position="162"/>
    </location>
</feature>
<keyword evidence="8" id="KW-1185">Reference proteome</keyword>
<feature type="domain" description="C3H1-type" evidence="6">
    <location>
        <begin position="132"/>
        <end position="162"/>
    </location>
</feature>
<dbReference type="PANTHER" id="PTHR12547">
    <property type="entry name" value="CCCH ZINC FINGER/TIS11-RELATED"/>
    <property type="match status" value="1"/>
</dbReference>
<dbReference type="InterPro" id="IPR000571">
    <property type="entry name" value="Znf_CCCH"/>
</dbReference>
<dbReference type="PANTHER" id="PTHR12547:SF18">
    <property type="entry name" value="PROTEIN TIS11"/>
    <property type="match status" value="1"/>
</dbReference>
<dbReference type="GO" id="GO:0003729">
    <property type="term" value="F:mRNA binding"/>
    <property type="evidence" value="ECO:0007669"/>
    <property type="project" value="InterPro"/>
</dbReference>
<keyword evidence="1 5" id="KW-0479">Metal-binding</keyword>
<dbReference type="SMART" id="SM00356">
    <property type="entry name" value="ZnF_C3H1"/>
    <property type="match status" value="2"/>
</dbReference>
<dbReference type="GO" id="GO:0008270">
    <property type="term" value="F:zinc ion binding"/>
    <property type="evidence" value="ECO:0007669"/>
    <property type="project" value="UniProtKB-KW"/>
</dbReference>
<evidence type="ECO:0000256" key="5">
    <source>
        <dbReference type="PROSITE-ProRule" id="PRU00723"/>
    </source>
</evidence>
<evidence type="ECO:0000256" key="2">
    <source>
        <dbReference type="ARBA" id="ARBA00022737"/>
    </source>
</evidence>
<dbReference type="PROSITE" id="PS50103">
    <property type="entry name" value="ZF_C3H1"/>
    <property type="match status" value="2"/>
</dbReference>
<feature type="domain" description="C3H1-type" evidence="6">
    <location>
        <begin position="174"/>
        <end position="203"/>
    </location>
</feature>
<evidence type="ECO:0000313" key="8">
    <source>
        <dbReference type="Proteomes" id="UP000785679"/>
    </source>
</evidence>
<organism evidence="7 8">
    <name type="scientific">Halteria grandinella</name>
    <dbReference type="NCBI Taxonomy" id="5974"/>
    <lineage>
        <taxon>Eukaryota</taxon>
        <taxon>Sar</taxon>
        <taxon>Alveolata</taxon>
        <taxon>Ciliophora</taxon>
        <taxon>Intramacronucleata</taxon>
        <taxon>Spirotrichea</taxon>
        <taxon>Stichotrichia</taxon>
        <taxon>Sporadotrichida</taxon>
        <taxon>Halteriidae</taxon>
        <taxon>Halteria</taxon>
    </lineage>
</organism>
<gene>
    <name evidence="7" type="ORF">FGO68_gene5264</name>
</gene>
<evidence type="ECO:0000256" key="1">
    <source>
        <dbReference type="ARBA" id="ARBA00022723"/>
    </source>
</evidence>
<dbReference type="SUPFAM" id="SSF90229">
    <property type="entry name" value="CCCH zinc finger"/>
    <property type="match status" value="2"/>
</dbReference>
<keyword evidence="2" id="KW-0677">Repeat</keyword>
<evidence type="ECO:0000259" key="6">
    <source>
        <dbReference type="PROSITE" id="PS50103"/>
    </source>
</evidence>
<comment type="caution">
    <text evidence="7">The sequence shown here is derived from an EMBL/GenBank/DDBJ whole genome shotgun (WGS) entry which is preliminary data.</text>
</comment>
<dbReference type="InterPro" id="IPR045877">
    <property type="entry name" value="ZFP36-like"/>
</dbReference>
<dbReference type="FunFam" id="4.10.1000.10:FF:000018">
    <property type="entry name" value="Zinc finger protein"/>
    <property type="match status" value="1"/>
</dbReference>
<dbReference type="Proteomes" id="UP000785679">
    <property type="component" value="Unassembled WGS sequence"/>
</dbReference>
<dbReference type="InterPro" id="IPR036855">
    <property type="entry name" value="Znf_CCCH_sf"/>
</dbReference>
<evidence type="ECO:0000256" key="3">
    <source>
        <dbReference type="ARBA" id="ARBA00022771"/>
    </source>
</evidence>
<dbReference type="OrthoDB" id="409924at2759"/>
<keyword evidence="4 5" id="KW-0862">Zinc</keyword>
<reference evidence="7" key="1">
    <citation type="submission" date="2019-06" db="EMBL/GenBank/DDBJ databases">
        <authorList>
            <person name="Zheng W."/>
        </authorList>
    </citation>
    <scope>NUCLEOTIDE SEQUENCE</scope>
    <source>
        <strain evidence="7">QDHG01</strain>
    </source>
</reference>
<name>A0A8J8NNI3_HALGN</name>
<feature type="zinc finger region" description="C3H1-type" evidence="5">
    <location>
        <begin position="174"/>
        <end position="203"/>
    </location>
</feature>